<proteinExistence type="predicted"/>
<keyword evidence="1" id="KW-0812">Transmembrane</keyword>
<evidence type="ECO:0000313" key="2">
    <source>
        <dbReference type="EMBL" id="GAA4283400.1"/>
    </source>
</evidence>
<organism evidence="2 3">
    <name type="scientific">Brevibacterium daeguense</name>
    <dbReference type="NCBI Taxonomy" id="909936"/>
    <lineage>
        <taxon>Bacteria</taxon>
        <taxon>Bacillati</taxon>
        <taxon>Actinomycetota</taxon>
        <taxon>Actinomycetes</taxon>
        <taxon>Micrococcales</taxon>
        <taxon>Brevibacteriaceae</taxon>
        <taxon>Brevibacterium</taxon>
    </lineage>
</organism>
<feature type="transmembrane region" description="Helical" evidence="1">
    <location>
        <begin position="408"/>
        <end position="439"/>
    </location>
</feature>
<feature type="transmembrane region" description="Helical" evidence="1">
    <location>
        <begin position="145"/>
        <end position="175"/>
    </location>
</feature>
<gene>
    <name evidence="2" type="ORF">GCM10022261_09310</name>
</gene>
<feature type="transmembrane region" description="Helical" evidence="1">
    <location>
        <begin position="526"/>
        <end position="544"/>
    </location>
</feature>
<evidence type="ECO:0000256" key="1">
    <source>
        <dbReference type="SAM" id="Phobius"/>
    </source>
</evidence>
<accession>A0ABP8EHH2</accession>
<feature type="transmembrane region" description="Helical" evidence="1">
    <location>
        <begin position="105"/>
        <end position="124"/>
    </location>
</feature>
<feature type="transmembrane region" description="Helical" evidence="1">
    <location>
        <begin position="259"/>
        <end position="280"/>
    </location>
</feature>
<reference evidence="3" key="1">
    <citation type="journal article" date="2019" name="Int. J. Syst. Evol. Microbiol.">
        <title>The Global Catalogue of Microorganisms (GCM) 10K type strain sequencing project: providing services to taxonomists for standard genome sequencing and annotation.</title>
        <authorList>
            <consortium name="The Broad Institute Genomics Platform"/>
            <consortium name="The Broad Institute Genome Sequencing Center for Infectious Disease"/>
            <person name="Wu L."/>
            <person name="Ma J."/>
        </authorList>
    </citation>
    <scope>NUCLEOTIDE SEQUENCE [LARGE SCALE GENOMIC DNA]</scope>
    <source>
        <strain evidence="3">JCM 17458</strain>
    </source>
</reference>
<dbReference type="RefSeq" id="WP_236863463.1">
    <property type="nucleotide sequence ID" value="NZ_BAABAZ010000004.1"/>
</dbReference>
<feature type="transmembrane region" description="Helical" evidence="1">
    <location>
        <begin position="451"/>
        <end position="473"/>
    </location>
</feature>
<dbReference type="Proteomes" id="UP001501586">
    <property type="component" value="Unassembled WGS sequence"/>
</dbReference>
<feature type="transmembrane region" description="Helical" evidence="1">
    <location>
        <begin position="313"/>
        <end position="336"/>
    </location>
</feature>
<feature type="transmembrane region" description="Helical" evidence="1">
    <location>
        <begin position="181"/>
        <end position="204"/>
    </location>
</feature>
<feature type="transmembrane region" description="Helical" evidence="1">
    <location>
        <begin position="364"/>
        <end position="387"/>
    </location>
</feature>
<comment type="caution">
    <text evidence="2">The sequence shown here is derived from an EMBL/GenBank/DDBJ whole genome shotgun (WGS) entry which is preliminary data.</text>
</comment>
<name>A0ABP8EHH2_9MICO</name>
<keyword evidence="1" id="KW-1133">Transmembrane helix</keyword>
<feature type="transmembrane region" description="Helical" evidence="1">
    <location>
        <begin position="480"/>
        <end position="498"/>
    </location>
</feature>
<keyword evidence="3" id="KW-1185">Reference proteome</keyword>
<protein>
    <submittedName>
        <fullName evidence="2">Exporter of polyketide antibiotics</fullName>
    </submittedName>
</protein>
<dbReference type="EMBL" id="BAABAZ010000004">
    <property type="protein sequence ID" value="GAA4283400.1"/>
    <property type="molecule type" value="Genomic_DNA"/>
</dbReference>
<sequence length="552" mass="57828">MTTLTRPATSRIAPAHEAPRPERFAGTGMLLRLFLRLDRLRIAIWAAAFFLLVWASVLSLDATYSSPESLQARAALLNNPAAIMMTGPAFALDNYTFGAMIANELALWVFLPAAIMSVLLVVRHTRKDEEEGRLELLRTLPIGRFAPPTAAVITVALANLAVGLAVSAGLLVGGMEADSSLAMGAATALTGLVFGAVAAVAAQISEHSSTVTGMSLGVLAVAFIVRGFGDVIDNQGSWLSWLSPFAWGQQTRLFVDLRWWPLAVSAGAALVLLVIAMLLAHRRDLGAGLRAPRPGPASASARLLSPAGLAHRLVSGMFLGWAIGLFLFAVAFGTLASELEDMLVATPEVGEWIPIDLDNVTRSFAAVILSLFAIGPAALMVAGVLRLRGEEQAGRLDGVLVSGSSRTGVLAGWLAVVVIETALVLVLLGLGVGLGLAVATEDAGWIGELTLAALVYLPAVYLIGALAVGLYGLAPRVAGLAWLLVIWVSIAVYLGGLLDLPEWAMNTSPLTHTPLVPDADPEAPPLLIMSGLAVVVVVVGFLGLRRRDIGNR</sequence>
<feature type="transmembrane region" description="Helical" evidence="1">
    <location>
        <begin position="42"/>
        <end position="60"/>
    </location>
</feature>
<evidence type="ECO:0000313" key="3">
    <source>
        <dbReference type="Proteomes" id="UP001501586"/>
    </source>
</evidence>
<feature type="transmembrane region" description="Helical" evidence="1">
    <location>
        <begin position="211"/>
        <end position="229"/>
    </location>
</feature>
<keyword evidence="1" id="KW-0472">Membrane</keyword>